<name>A0A2T0ZXI4_9ACTN</name>
<accession>A0A2T0ZXI4</accession>
<reference evidence="3 4" key="1">
    <citation type="submission" date="2018-03" db="EMBL/GenBank/DDBJ databases">
        <title>Genomic Encyclopedia of Archaeal and Bacterial Type Strains, Phase II (KMG-II): from individual species to whole genera.</title>
        <authorList>
            <person name="Goeker M."/>
        </authorList>
    </citation>
    <scope>NUCLEOTIDE SEQUENCE [LARGE SCALE GENOMIC DNA]</scope>
    <source>
        <strain evidence="3 4">DSM 100065</strain>
    </source>
</reference>
<feature type="region of interest" description="Disordered" evidence="1">
    <location>
        <begin position="32"/>
        <end position="69"/>
    </location>
</feature>
<evidence type="ECO:0000313" key="4">
    <source>
        <dbReference type="Proteomes" id="UP000237752"/>
    </source>
</evidence>
<organism evidence="3 4">
    <name type="scientific">Antricoccus suffuscus</name>
    <dbReference type="NCBI Taxonomy" id="1629062"/>
    <lineage>
        <taxon>Bacteria</taxon>
        <taxon>Bacillati</taxon>
        <taxon>Actinomycetota</taxon>
        <taxon>Actinomycetes</taxon>
        <taxon>Geodermatophilales</taxon>
        <taxon>Antricoccaceae</taxon>
        <taxon>Antricoccus</taxon>
    </lineage>
</organism>
<gene>
    <name evidence="3" type="ORF">CLV47_11293</name>
</gene>
<feature type="domain" description="FMN-binding" evidence="2">
    <location>
        <begin position="79"/>
        <end position="156"/>
    </location>
</feature>
<dbReference type="EMBL" id="PVUE01000012">
    <property type="protein sequence ID" value="PRZ41060.1"/>
    <property type="molecule type" value="Genomic_DNA"/>
</dbReference>
<keyword evidence="4" id="KW-1185">Reference proteome</keyword>
<feature type="compositionally biased region" description="Polar residues" evidence="1">
    <location>
        <begin position="32"/>
        <end position="50"/>
    </location>
</feature>
<dbReference type="AlphaFoldDB" id="A0A2T0ZXI4"/>
<dbReference type="SMART" id="SM00900">
    <property type="entry name" value="FMN_bind"/>
    <property type="match status" value="1"/>
</dbReference>
<dbReference type="Pfam" id="PF04205">
    <property type="entry name" value="FMN_bind"/>
    <property type="match status" value="1"/>
</dbReference>
<dbReference type="GO" id="GO:0010181">
    <property type="term" value="F:FMN binding"/>
    <property type="evidence" value="ECO:0007669"/>
    <property type="project" value="InterPro"/>
</dbReference>
<sequence>MRRIAFAIGTTLTLLFLLFSYRTSSLGPAAVTSSASQTAHVETTSPSQSAGAGAATPQASGGSAAGTSKKVDGKLVQTGYGPMVVQIVVTGNKITDVQAITYPTAGGRTESINSNALPILRTEVLKAQGTKIDGVSGATHTTDGYLSSLQSALDLAGLK</sequence>
<dbReference type="Proteomes" id="UP000237752">
    <property type="component" value="Unassembled WGS sequence"/>
</dbReference>
<dbReference type="InterPro" id="IPR007329">
    <property type="entry name" value="FMN-bd"/>
</dbReference>
<comment type="caution">
    <text evidence="3">The sequence shown here is derived from an EMBL/GenBank/DDBJ whole genome shotgun (WGS) entry which is preliminary data.</text>
</comment>
<dbReference type="Gene3D" id="3.90.1010.20">
    <property type="match status" value="1"/>
</dbReference>
<dbReference type="OrthoDB" id="8099475at2"/>
<evidence type="ECO:0000256" key="1">
    <source>
        <dbReference type="SAM" id="MobiDB-lite"/>
    </source>
</evidence>
<protein>
    <submittedName>
        <fullName evidence="3">Uncharacterized protein with FMN-binding domain</fullName>
    </submittedName>
</protein>
<proteinExistence type="predicted"/>
<evidence type="ECO:0000313" key="3">
    <source>
        <dbReference type="EMBL" id="PRZ41060.1"/>
    </source>
</evidence>
<dbReference type="RefSeq" id="WP_106349715.1">
    <property type="nucleotide sequence ID" value="NZ_PVUE01000012.1"/>
</dbReference>
<dbReference type="GO" id="GO:0016020">
    <property type="term" value="C:membrane"/>
    <property type="evidence" value="ECO:0007669"/>
    <property type="project" value="InterPro"/>
</dbReference>
<evidence type="ECO:0000259" key="2">
    <source>
        <dbReference type="SMART" id="SM00900"/>
    </source>
</evidence>